<feature type="domain" description="Trichohyalin-plectin-homology" evidence="4">
    <location>
        <begin position="142"/>
        <end position="485"/>
    </location>
</feature>
<comment type="caution">
    <text evidence="5">The sequence shown here is derived from an EMBL/GenBank/DDBJ whole genome shotgun (WGS) entry which is preliminary data.</text>
</comment>
<feature type="region of interest" description="Disordered" evidence="3">
    <location>
        <begin position="1"/>
        <end position="24"/>
    </location>
</feature>
<dbReference type="PANTHER" id="PTHR28663">
    <property type="entry name" value="COILED-COIL DOMAIN-CONTAINING PROTEIN 173"/>
    <property type="match status" value="1"/>
</dbReference>
<protein>
    <submittedName>
        <fullName evidence="5">Coiled-coil domain-containing protein 173-like</fullName>
    </submittedName>
</protein>
<dbReference type="InterPro" id="IPR043597">
    <property type="entry name" value="TPH_dom"/>
</dbReference>
<feature type="coiled-coil region" evidence="2">
    <location>
        <begin position="50"/>
        <end position="130"/>
    </location>
</feature>
<name>A0AAD8G6M2_ACIOX</name>
<evidence type="ECO:0000256" key="2">
    <source>
        <dbReference type="SAM" id="Coils"/>
    </source>
</evidence>
<dbReference type="InterPro" id="IPR039986">
    <property type="entry name" value="CFAP210"/>
</dbReference>
<dbReference type="AlphaFoldDB" id="A0AAD8G6M2"/>
<feature type="coiled-coil region" evidence="2">
    <location>
        <begin position="319"/>
        <end position="376"/>
    </location>
</feature>
<evidence type="ECO:0000256" key="3">
    <source>
        <dbReference type="SAM" id="MobiDB-lite"/>
    </source>
</evidence>
<keyword evidence="6" id="KW-1185">Reference proteome</keyword>
<gene>
    <name evidence="5" type="primary">CCDC173</name>
    <name evidence="5" type="ORF">AOXY_G12658</name>
</gene>
<sequence length="555" mass="65641">MATASASIVQYGRRKGSSRTNTPIKRSEVADVPMQLPDLHQVHVLPKAEWERVQESLNKMNREAELIQEKKQEKEALRLRSKEVVKHWSNTIAGQRQKKIKAKKLREEIEEQEKRKIDFEEAQYQAEKRREAIERAKTLQYYQTDRVKGFHSALVLTEVLKEREAQIDLKHKKQNAHENVNKDIMAQMQRKEEQAIIEDQHKALQRFQECKSVASDQMQQVKERQHAKEMEKLEDKKEGETIQRLTRLYEWEKNKLEDQKHEEKKQLMHAYLEHMSNRDILKAIEKQKYEEEQESIHLFSTAKQKMMKMRKEKEAELFREQLQQRDQIIELLAKQMQEKQCNEDEIIARAVAEQEAKEERKLKEKEEKRIAELKSISTHRVTMIKQKEEKEKEERLQAVELLHAIQEAAKVFSAKQWEKQQNKKEKSRHIQDLHVQQMAENHRKSLHEKEALLEYEKQNSSLIALEEKQFQAYANEVIDSAVKAKRNPYPLRKAARVGFGGGLGPVFGGLRPSYLAQDITGIELPNYNRSTTQDIKAIYNTDDIQKSRKKLGFTW</sequence>
<organism evidence="5 6">
    <name type="scientific">Acipenser oxyrinchus oxyrinchus</name>
    <dbReference type="NCBI Taxonomy" id="40147"/>
    <lineage>
        <taxon>Eukaryota</taxon>
        <taxon>Metazoa</taxon>
        <taxon>Chordata</taxon>
        <taxon>Craniata</taxon>
        <taxon>Vertebrata</taxon>
        <taxon>Euteleostomi</taxon>
        <taxon>Actinopterygii</taxon>
        <taxon>Chondrostei</taxon>
        <taxon>Acipenseriformes</taxon>
        <taxon>Acipenseridae</taxon>
        <taxon>Acipenser</taxon>
    </lineage>
</organism>
<proteinExistence type="predicted"/>
<dbReference type="EMBL" id="JAGXEW010000011">
    <property type="protein sequence ID" value="KAK1166114.1"/>
    <property type="molecule type" value="Genomic_DNA"/>
</dbReference>
<dbReference type="PANTHER" id="PTHR28663:SF1">
    <property type="entry name" value="CILIA- AND FLAGELLA- ASSOCIATED PROTEIN 210"/>
    <property type="match status" value="1"/>
</dbReference>
<evidence type="ECO:0000313" key="6">
    <source>
        <dbReference type="Proteomes" id="UP001230051"/>
    </source>
</evidence>
<keyword evidence="1 2" id="KW-0175">Coiled coil</keyword>
<dbReference type="Pfam" id="PF13868">
    <property type="entry name" value="TPH"/>
    <property type="match status" value="1"/>
</dbReference>
<evidence type="ECO:0000313" key="5">
    <source>
        <dbReference type="EMBL" id="KAK1166114.1"/>
    </source>
</evidence>
<reference evidence="5" key="1">
    <citation type="submission" date="2022-02" db="EMBL/GenBank/DDBJ databases">
        <title>Atlantic sturgeon de novo genome assembly.</title>
        <authorList>
            <person name="Stock M."/>
            <person name="Klopp C."/>
            <person name="Guiguen Y."/>
            <person name="Cabau C."/>
            <person name="Parinello H."/>
            <person name="Santidrian Yebra-Pimentel E."/>
            <person name="Kuhl H."/>
            <person name="Dirks R.P."/>
            <person name="Guessner J."/>
            <person name="Wuertz S."/>
            <person name="Du K."/>
            <person name="Schartl M."/>
        </authorList>
    </citation>
    <scope>NUCLEOTIDE SEQUENCE</scope>
    <source>
        <strain evidence="5">STURGEONOMICS-FGT-2020</strain>
        <tissue evidence="5">Whole blood</tissue>
    </source>
</reference>
<dbReference type="GO" id="GO:0005879">
    <property type="term" value="C:axonemal microtubule"/>
    <property type="evidence" value="ECO:0007669"/>
    <property type="project" value="TreeGrafter"/>
</dbReference>
<evidence type="ECO:0000259" key="4">
    <source>
        <dbReference type="Pfam" id="PF13868"/>
    </source>
</evidence>
<feature type="coiled-coil region" evidence="2">
    <location>
        <begin position="223"/>
        <end position="273"/>
    </location>
</feature>
<dbReference type="Proteomes" id="UP001230051">
    <property type="component" value="Unassembled WGS sequence"/>
</dbReference>
<evidence type="ECO:0000256" key="1">
    <source>
        <dbReference type="ARBA" id="ARBA00023054"/>
    </source>
</evidence>
<accession>A0AAD8G6M2</accession>